<sequence>MESFAAEIFAQNSYNENIRRFNTQVVSPCLQQLLYKLDDLIEDEVEGKENVSPAALQIINYGTITAREGGNVAIGQQITQTSNYTNIVEGVLKEAKEQGIISTENEQEVQGILEEVQNELENQQPEKGKLKTLCGKLYDVGKNGLVRITTDVINNPQWGQVVADFLLSKLP</sequence>
<proteinExistence type="predicted"/>
<name>A0AAW9GQA2_BACTU</name>
<reference evidence="1" key="1">
    <citation type="submission" date="2023-11" db="EMBL/GenBank/DDBJ databases">
        <title>Genome Sequence of Bacillus thuringiensis stain BLB 30AF.</title>
        <authorList>
            <person name="Farhat A."/>
        </authorList>
    </citation>
    <scope>NUCLEOTIDE SEQUENCE</scope>
    <source>
        <strain evidence="1">BLB30AF</strain>
    </source>
</reference>
<gene>
    <name evidence="1" type="ORF">SOH20_29815</name>
</gene>
<evidence type="ECO:0000313" key="1">
    <source>
        <dbReference type="EMBL" id="MDY0855011.1"/>
    </source>
</evidence>
<protein>
    <submittedName>
        <fullName evidence="1">Uncharacterized protein</fullName>
    </submittedName>
</protein>
<dbReference type="Proteomes" id="UP001274571">
    <property type="component" value="Unassembled WGS sequence"/>
</dbReference>
<evidence type="ECO:0000313" key="2">
    <source>
        <dbReference type="Proteomes" id="UP001274571"/>
    </source>
</evidence>
<dbReference type="AlphaFoldDB" id="A0AAW9GQA2"/>
<organism evidence="1 2">
    <name type="scientific">Bacillus thuringiensis</name>
    <dbReference type="NCBI Taxonomy" id="1428"/>
    <lineage>
        <taxon>Bacteria</taxon>
        <taxon>Bacillati</taxon>
        <taxon>Bacillota</taxon>
        <taxon>Bacilli</taxon>
        <taxon>Bacillales</taxon>
        <taxon>Bacillaceae</taxon>
        <taxon>Bacillus</taxon>
        <taxon>Bacillus cereus group</taxon>
    </lineage>
</organism>
<comment type="caution">
    <text evidence="1">The sequence shown here is derived from an EMBL/GenBank/DDBJ whole genome shotgun (WGS) entry which is preliminary data.</text>
</comment>
<accession>A0AAW9GQA2</accession>
<dbReference type="RefSeq" id="WP_320483869.1">
    <property type="nucleotide sequence ID" value="NZ_JAXCMD010000017.1"/>
</dbReference>
<dbReference type="EMBL" id="JAXCMD010000017">
    <property type="protein sequence ID" value="MDY0855011.1"/>
    <property type="molecule type" value="Genomic_DNA"/>
</dbReference>